<dbReference type="RefSeq" id="WP_214505752.1">
    <property type="nucleotide sequence ID" value="NZ_JAHEPS010000001.1"/>
</dbReference>
<sequence>MTPSAEMLLLPYRDLSLSAWDRLRLGFSLCVHAGLAPVAFKGGDAEAYWFMCDNQLYHCGRCNSYQAEWQVRPLSLSASLTPMTLEAIPQSQLGFLLVETAHFDHC</sequence>
<proteinExistence type="predicted"/>
<gene>
    <name evidence="1" type="ORF">KJI95_03445</name>
</gene>
<dbReference type="EMBL" id="JAHEPS010000001">
    <property type="protein sequence ID" value="MBT1443576.1"/>
    <property type="molecule type" value="Genomic_DNA"/>
</dbReference>
<protein>
    <submittedName>
        <fullName evidence="1">Uncharacterized protein</fullName>
    </submittedName>
</protein>
<name>A0ABS5V1C9_9GAMM</name>
<organism evidence="1 2">
    <name type="scientific">Shewanella jiangmenensis</name>
    <dbReference type="NCBI Taxonomy" id="2837387"/>
    <lineage>
        <taxon>Bacteria</taxon>
        <taxon>Pseudomonadati</taxon>
        <taxon>Pseudomonadota</taxon>
        <taxon>Gammaproteobacteria</taxon>
        <taxon>Alteromonadales</taxon>
        <taxon>Shewanellaceae</taxon>
        <taxon>Shewanella</taxon>
    </lineage>
</organism>
<dbReference type="Proteomes" id="UP001195903">
    <property type="component" value="Unassembled WGS sequence"/>
</dbReference>
<accession>A0ABS5V1C9</accession>
<keyword evidence="2" id="KW-1185">Reference proteome</keyword>
<comment type="caution">
    <text evidence="1">The sequence shown here is derived from an EMBL/GenBank/DDBJ whole genome shotgun (WGS) entry which is preliminary data.</text>
</comment>
<evidence type="ECO:0000313" key="2">
    <source>
        <dbReference type="Proteomes" id="UP001195903"/>
    </source>
</evidence>
<evidence type="ECO:0000313" key="1">
    <source>
        <dbReference type="EMBL" id="MBT1443576.1"/>
    </source>
</evidence>
<reference evidence="1 2" key="1">
    <citation type="submission" date="2021-05" db="EMBL/GenBank/DDBJ databases">
        <title>Shewanella sp. JM162201.</title>
        <authorList>
            <person name="Xu S."/>
            <person name="Li A."/>
        </authorList>
    </citation>
    <scope>NUCLEOTIDE SEQUENCE [LARGE SCALE GENOMIC DNA]</scope>
    <source>
        <strain evidence="1 2">JM162201</strain>
    </source>
</reference>